<evidence type="ECO:0000256" key="3">
    <source>
        <dbReference type="ARBA" id="ARBA00010031"/>
    </source>
</evidence>
<feature type="region of interest" description="Disordered" evidence="9">
    <location>
        <begin position="226"/>
        <end position="258"/>
    </location>
</feature>
<evidence type="ECO:0000256" key="1">
    <source>
        <dbReference type="ARBA" id="ARBA00004589"/>
    </source>
</evidence>
<dbReference type="InterPro" id="IPR008427">
    <property type="entry name" value="Extracellular_membr_CFEM_dom"/>
</dbReference>
<evidence type="ECO:0000259" key="12">
    <source>
        <dbReference type="Pfam" id="PF05730"/>
    </source>
</evidence>
<evidence type="ECO:0000313" key="14">
    <source>
        <dbReference type="Proteomes" id="UP001583177"/>
    </source>
</evidence>
<feature type="signal peptide" evidence="11">
    <location>
        <begin position="1"/>
        <end position="23"/>
    </location>
</feature>
<comment type="similarity">
    <text evidence="3">Belongs to the RBT5 family.</text>
</comment>
<sequence>MRLDKLPSSIILYILLLTPPTRASVDVDFSAYPASAQPCLTQAVETSGCSSKDTVTEMNDCLCSNTGDFVLDSAKCLGSLGNAATMSTVYETMQQSCSETKTPLSISEAQWLAEGNKETAITSTVTTTIGTMVLTFSTTITPTATATATSASTTAASRMESGQDDDEEGSSSDDEDDELSLSAKIGVITSSIAGAMTLACIACMIIFFTKRKKDKQLLAEARAAAVRAQDKDKDQNRSLLSPGAMTPGLRSPAGQGGVPGYEGQVFGATVVPPTPAYPGPAESQAWRGGGHGMAASPSELTGDSAIFQLYDGHAQRNSPVEDHDTPQRVIMVSVASVRPRLVKRAGDVRPRLLGCGLGSVFTGNETSRQHVEIKLGAQQAVSGGAI</sequence>
<gene>
    <name evidence="13" type="ORF">Daus18300_012226</name>
</gene>
<evidence type="ECO:0000256" key="7">
    <source>
        <dbReference type="ARBA" id="ARBA00023157"/>
    </source>
</evidence>
<feature type="chain" id="PRO_5045909927" description="CFEM domain-containing protein" evidence="11">
    <location>
        <begin position="24"/>
        <end position="386"/>
    </location>
</feature>
<keyword evidence="8" id="KW-0449">Lipoprotein</keyword>
<evidence type="ECO:0000256" key="5">
    <source>
        <dbReference type="ARBA" id="ARBA00022622"/>
    </source>
</evidence>
<keyword evidence="4" id="KW-0964">Secreted</keyword>
<name>A0ABR3W3G9_9PEZI</name>
<feature type="compositionally biased region" description="Acidic residues" evidence="9">
    <location>
        <begin position="162"/>
        <end position="178"/>
    </location>
</feature>
<feature type="region of interest" description="Disordered" evidence="9">
    <location>
        <begin position="147"/>
        <end position="178"/>
    </location>
</feature>
<keyword evidence="10" id="KW-0472">Membrane</keyword>
<dbReference type="Pfam" id="PF05730">
    <property type="entry name" value="CFEM"/>
    <property type="match status" value="1"/>
</dbReference>
<proteinExistence type="inferred from homology"/>
<dbReference type="Proteomes" id="UP001583177">
    <property type="component" value="Unassembled WGS sequence"/>
</dbReference>
<evidence type="ECO:0000256" key="6">
    <source>
        <dbReference type="ARBA" id="ARBA00022729"/>
    </source>
</evidence>
<keyword evidence="5" id="KW-0336">GPI-anchor</keyword>
<evidence type="ECO:0000256" key="8">
    <source>
        <dbReference type="ARBA" id="ARBA00023288"/>
    </source>
</evidence>
<reference evidence="13 14" key="1">
    <citation type="journal article" date="2024" name="IMA Fungus">
        <title>IMA Genome - F19 : A genome assembly and annotation guide to empower mycologists, including annotated draft genome sequences of Ceratocystis pirilliformis, Diaporthe australafricana, Fusarium ophioides, Paecilomyces lecythidis, and Sporothrix stenoceras.</title>
        <authorList>
            <person name="Aylward J."/>
            <person name="Wilson A.M."/>
            <person name="Visagie C.M."/>
            <person name="Spraker J."/>
            <person name="Barnes I."/>
            <person name="Buitendag C."/>
            <person name="Ceriani C."/>
            <person name="Del Mar Angel L."/>
            <person name="du Plessis D."/>
            <person name="Fuchs T."/>
            <person name="Gasser K."/>
            <person name="Kramer D."/>
            <person name="Li W."/>
            <person name="Munsamy K."/>
            <person name="Piso A."/>
            <person name="Price J.L."/>
            <person name="Sonnekus B."/>
            <person name="Thomas C."/>
            <person name="van der Nest A."/>
            <person name="van Dijk A."/>
            <person name="van Heerden A."/>
            <person name="van Vuuren N."/>
            <person name="Yilmaz N."/>
            <person name="Duong T.A."/>
            <person name="van der Merwe N.A."/>
            <person name="Wingfield M.J."/>
            <person name="Wingfield B.D."/>
        </authorList>
    </citation>
    <scope>NUCLEOTIDE SEQUENCE [LARGE SCALE GENOMIC DNA]</scope>
    <source>
        <strain evidence="13 14">CMW 18300</strain>
    </source>
</reference>
<evidence type="ECO:0000256" key="11">
    <source>
        <dbReference type="SAM" id="SignalP"/>
    </source>
</evidence>
<evidence type="ECO:0000256" key="9">
    <source>
        <dbReference type="SAM" id="MobiDB-lite"/>
    </source>
</evidence>
<accession>A0ABR3W3G9</accession>
<comment type="caution">
    <text evidence="13">The sequence shown here is derived from an EMBL/GenBank/DDBJ whole genome shotgun (WGS) entry which is preliminary data.</text>
</comment>
<evidence type="ECO:0000313" key="13">
    <source>
        <dbReference type="EMBL" id="KAL1852393.1"/>
    </source>
</evidence>
<keyword evidence="14" id="KW-1185">Reference proteome</keyword>
<feature type="domain" description="CFEM" evidence="12">
    <location>
        <begin position="30"/>
        <end position="98"/>
    </location>
</feature>
<evidence type="ECO:0000256" key="10">
    <source>
        <dbReference type="SAM" id="Phobius"/>
    </source>
</evidence>
<protein>
    <recommendedName>
        <fullName evidence="12">CFEM domain-containing protein</fullName>
    </recommendedName>
</protein>
<keyword evidence="10" id="KW-1133">Transmembrane helix</keyword>
<dbReference type="EMBL" id="JAWRVE010000161">
    <property type="protein sequence ID" value="KAL1852393.1"/>
    <property type="molecule type" value="Genomic_DNA"/>
</dbReference>
<keyword evidence="10" id="KW-0812">Transmembrane</keyword>
<evidence type="ECO:0000256" key="4">
    <source>
        <dbReference type="ARBA" id="ARBA00022525"/>
    </source>
</evidence>
<feature type="transmembrane region" description="Helical" evidence="10">
    <location>
        <begin position="185"/>
        <end position="208"/>
    </location>
</feature>
<keyword evidence="7" id="KW-1015">Disulfide bond</keyword>
<feature type="compositionally biased region" description="Low complexity" evidence="9">
    <location>
        <begin position="147"/>
        <end position="157"/>
    </location>
</feature>
<keyword evidence="5" id="KW-0325">Glycoprotein</keyword>
<comment type="subcellular location">
    <subcellularLocation>
        <location evidence="1">Membrane</location>
        <topology evidence="1">Lipid-anchor</topology>
        <topology evidence="1">GPI-anchor</topology>
    </subcellularLocation>
    <subcellularLocation>
        <location evidence="2">Secreted</location>
    </subcellularLocation>
</comment>
<keyword evidence="6 11" id="KW-0732">Signal</keyword>
<organism evidence="13 14">
    <name type="scientific">Diaporthe australafricana</name>
    <dbReference type="NCBI Taxonomy" id="127596"/>
    <lineage>
        <taxon>Eukaryota</taxon>
        <taxon>Fungi</taxon>
        <taxon>Dikarya</taxon>
        <taxon>Ascomycota</taxon>
        <taxon>Pezizomycotina</taxon>
        <taxon>Sordariomycetes</taxon>
        <taxon>Sordariomycetidae</taxon>
        <taxon>Diaporthales</taxon>
        <taxon>Diaporthaceae</taxon>
        <taxon>Diaporthe</taxon>
    </lineage>
</organism>
<evidence type="ECO:0000256" key="2">
    <source>
        <dbReference type="ARBA" id="ARBA00004613"/>
    </source>
</evidence>